<dbReference type="SUPFAM" id="SSF53474">
    <property type="entry name" value="alpha/beta-Hydrolases"/>
    <property type="match status" value="1"/>
</dbReference>
<dbReference type="Proteomes" id="UP000192610">
    <property type="component" value="Unassembled WGS sequence"/>
</dbReference>
<comment type="caution">
    <text evidence="2">The sequence shown here is derived from an EMBL/GenBank/DDBJ whole genome shotgun (WGS) entry which is preliminary data.</text>
</comment>
<evidence type="ECO:0000313" key="2">
    <source>
        <dbReference type="EMBL" id="OQP53431.1"/>
    </source>
</evidence>
<dbReference type="InterPro" id="IPR029058">
    <property type="entry name" value="AB_hydrolase_fold"/>
</dbReference>
<accession>A0A1V9F560</accession>
<dbReference type="PANTHER" id="PTHR43689">
    <property type="entry name" value="HYDROLASE"/>
    <property type="match status" value="1"/>
</dbReference>
<dbReference type="OrthoDB" id="59888at2"/>
<dbReference type="AlphaFoldDB" id="A0A1V9F560"/>
<dbReference type="PANTHER" id="PTHR43689:SF8">
    <property type="entry name" value="ALPHA_BETA-HYDROLASES SUPERFAMILY PROTEIN"/>
    <property type="match status" value="1"/>
</dbReference>
<sequence>MMKKYFFTTLAIFGLMANSGKAQQIDTLLDVGGYRLFFHIIKGKGMPILFHNGSGADVTIWDTILKPIAAVTHATLITYDRAGFGKSELDSSNQELDKHGIQQGLQGLETALKKLGYNGKIMLIASSYGGFYAALQAAKQPATVKSVVLVDANHVGWFTDTYVADEMKDRIKDSATVKKQNLGFYYQSLNLQNTVELLKKTPFPATVPVIDIVSEINFPDSVRSTRWSISQKQFVAAQPNRQGITAHGCRHVIFKDNPALVVNAVVKAYTGAVGKEQGNEIMKRFISYSLEALNHTPCSTK</sequence>
<dbReference type="EMBL" id="LVXG01000006">
    <property type="protein sequence ID" value="OQP53431.1"/>
    <property type="molecule type" value="Genomic_DNA"/>
</dbReference>
<keyword evidence="3" id="KW-1185">Reference proteome</keyword>
<feature type="domain" description="AB hydrolase-1" evidence="1">
    <location>
        <begin position="47"/>
        <end position="264"/>
    </location>
</feature>
<name>A0A1V9F560_9BACT</name>
<proteinExistence type="predicted"/>
<evidence type="ECO:0000259" key="1">
    <source>
        <dbReference type="Pfam" id="PF00561"/>
    </source>
</evidence>
<dbReference type="STRING" id="354355.SAMN05660816_04485"/>
<protein>
    <recommendedName>
        <fullName evidence="1">AB hydrolase-1 domain-containing protein</fullName>
    </recommendedName>
</protein>
<evidence type="ECO:0000313" key="3">
    <source>
        <dbReference type="Proteomes" id="UP000192610"/>
    </source>
</evidence>
<organism evidence="2 3">
    <name type="scientific">Niastella yeongjuensis</name>
    <dbReference type="NCBI Taxonomy" id="354355"/>
    <lineage>
        <taxon>Bacteria</taxon>
        <taxon>Pseudomonadati</taxon>
        <taxon>Bacteroidota</taxon>
        <taxon>Chitinophagia</taxon>
        <taxon>Chitinophagales</taxon>
        <taxon>Chitinophagaceae</taxon>
        <taxon>Niastella</taxon>
    </lineage>
</organism>
<reference evidence="3" key="1">
    <citation type="submission" date="2016-04" db="EMBL/GenBank/DDBJ databases">
        <authorList>
            <person name="Chen L."/>
            <person name="Zhuang W."/>
            <person name="Wang G."/>
        </authorList>
    </citation>
    <scope>NUCLEOTIDE SEQUENCE [LARGE SCALE GENOMIC DNA]</scope>
    <source>
        <strain evidence="3">17621</strain>
    </source>
</reference>
<dbReference type="InterPro" id="IPR000073">
    <property type="entry name" value="AB_hydrolase_1"/>
</dbReference>
<gene>
    <name evidence="2" type="ORF">A4H97_23580</name>
</gene>
<dbReference type="RefSeq" id="WP_081197775.1">
    <property type="nucleotide sequence ID" value="NZ_FOCZ01000008.1"/>
</dbReference>
<dbReference type="Gene3D" id="3.40.50.1820">
    <property type="entry name" value="alpha/beta hydrolase"/>
    <property type="match status" value="1"/>
</dbReference>
<dbReference type="Pfam" id="PF00561">
    <property type="entry name" value="Abhydrolase_1"/>
    <property type="match status" value="1"/>
</dbReference>